<dbReference type="Proteomes" id="UP000612055">
    <property type="component" value="Unassembled WGS sequence"/>
</dbReference>
<dbReference type="InterPro" id="IPR051702">
    <property type="entry name" value="SH3_domain_YSC84-like"/>
</dbReference>
<accession>A0A835YCM4</accession>
<gene>
    <name evidence="2" type="ORF">HYH03_001816</name>
</gene>
<dbReference type="CDD" id="cd11524">
    <property type="entry name" value="SYLF"/>
    <property type="match status" value="1"/>
</dbReference>
<keyword evidence="3" id="KW-1185">Reference proteome</keyword>
<sequence>MKPGIVNACEGLAFVKAAKGGLGLTLAHGHGFVIRKLDQDRHANSRWSAPVYFKVSQLGLGAAVGYESVESILALMSYHSVVRFTEEHKVMGTDLGLVTTDGAMSGVPAGTFGTSNHMDVQADNEHAVFAYSQAHGLLANLSINGTDTHPDKDMNHKLYGDAPLAEVLGGKVPTFQELTPLYRMISDTGRKALT</sequence>
<comment type="caution">
    <text evidence="2">The sequence shown here is derived from an EMBL/GenBank/DDBJ whole genome shotgun (WGS) entry which is preliminary data.</text>
</comment>
<name>A0A835YCM4_9CHLO</name>
<dbReference type="PANTHER" id="PTHR15629">
    <property type="entry name" value="SH3YL1 PROTEIN"/>
    <property type="match status" value="1"/>
</dbReference>
<dbReference type="EMBL" id="JAEHOE010000004">
    <property type="protein sequence ID" value="KAG2500238.1"/>
    <property type="molecule type" value="Genomic_DNA"/>
</dbReference>
<dbReference type="PANTHER" id="PTHR15629:SF2">
    <property type="entry name" value="SH3 DOMAIN-CONTAINING YSC84-LIKE PROTEIN 1"/>
    <property type="match status" value="1"/>
</dbReference>
<dbReference type="Pfam" id="PF04366">
    <property type="entry name" value="Ysc84"/>
    <property type="match status" value="1"/>
</dbReference>
<evidence type="ECO:0000313" key="3">
    <source>
        <dbReference type="Proteomes" id="UP000612055"/>
    </source>
</evidence>
<evidence type="ECO:0000313" key="2">
    <source>
        <dbReference type="EMBL" id="KAG2500238.1"/>
    </source>
</evidence>
<dbReference type="AlphaFoldDB" id="A0A835YCM4"/>
<dbReference type="OrthoDB" id="443981at2759"/>
<dbReference type="InterPro" id="IPR007461">
    <property type="entry name" value="Ysc84_actin-binding"/>
</dbReference>
<evidence type="ECO:0000259" key="1">
    <source>
        <dbReference type="Pfam" id="PF04366"/>
    </source>
</evidence>
<reference evidence="2" key="1">
    <citation type="journal article" date="2020" name="bioRxiv">
        <title>Comparative genomics of Chlamydomonas.</title>
        <authorList>
            <person name="Craig R.J."/>
            <person name="Hasan A.R."/>
            <person name="Ness R.W."/>
            <person name="Keightley P.D."/>
        </authorList>
    </citation>
    <scope>NUCLEOTIDE SEQUENCE</scope>
    <source>
        <strain evidence="2">CCAP 11/70</strain>
    </source>
</reference>
<protein>
    <recommendedName>
        <fullName evidence="1">Ysc84 actin-binding domain-containing protein</fullName>
    </recommendedName>
</protein>
<organism evidence="2 3">
    <name type="scientific">Edaphochlamys debaryana</name>
    <dbReference type="NCBI Taxonomy" id="47281"/>
    <lineage>
        <taxon>Eukaryota</taxon>
        <taxon>Viridiplantae</taxon>
        <taxon>Chlorophyta</taxon>
        <taxon>core chlorophytes</taxon>
        <taxon>Chlorophyceae</taxon>
        <taxon>CS clade</taxon>
        <taxon>Chlamydomonadales</taxon>
        <taxon>Chlamydomonadales incertae sedis</taxon>
        <taxon>Edaphochlamys</taxon>
    </lineage>
</organism>
<dbReference type="GO" id="GO:0035091">
    <property type="term" value="F:phosphatidylinositol binding"/>
    <property type="evidence" value="ECO:0007669"/>
    <property type="project" value="TreeGrafter"/>
</dbReference>
<proteinExistence type="predicted"/>
<feature type="domain" description="Ysc84 actin-binding" evidence="1">
    <location>
        <begin position="57"/>
        <end position="186"/>
    </location>
</feature>